<feature type="compositionally biased region" description="Polar residues" evidence="1">
    <location>
        <begin position="1"/>
        <end position="10"/>
    </location>
</feature>
<evidence type="ECO:0000256" key="2">
    <source>
        <dbReference type="SAM" id="Phobius"/>
    </source>
</evidence>
<evidence type="ECO:0000313" key="4">
    <source>
        <dbReference type="Proteomes" id="UP000289340"/>
    </source>
</evidence>
<keyword evidence="2" id="KW-0472">Membrane</keyword>
<keyword evidence="4" id="KW-1185">Reference proteome</keyword>
<dbReference type="Gramene" id="XM_028361576.1">
    <property type="protein sequence ID" value="XP_028217377.1"/>
    <property type="gene ID" value="LOC114399390"/>
</dbReference>
<dbReference type="PANTHER" id="PTHR37741:SF1">
    <property type="entry name" value="TRANSMEMBRANE PROTEIN"/>
    <property type="match status" value="1"/>
</dbReference>
<dbReference type="PANTHER" id="PTHR37741">
    <property type="entry name" value="TRANSMEMBRANE PROTEIN"/>
    <property type="match status" value="1"/>
</dbReference>
<keyword evidence="2" id="KW-1133">Transmembrane helix</keyword>
<gene>
    <name evidence="3" type="ORF">D0Y65_051985</name>
</gene>
<evidence type="ECO:0000256" key="1">
    <source>
        <dbReference type="SAM" id="MobiDB-lite"/>
    </source>
</evidence>
<dbReference type="AlphaFoldDB" id="A0A445FIQ7"/>
<accession>A0A445FIQ7</accession>
<evidence type="ECO:0008006" key="5">
    <source>
        <dbReference type="Google" id="ProtNLM"/>
    </source>
</evidence>
<keyword evidence="2" id="KW-0812">Transmembrane</keyword>
<sequence length="94" mass="10075">MGSPPVSSDISFPPADVDGELNPGHNVRVEVDPESSEIAATKKSKEHAEAKQKKRERKKKDALQTLKSAVIVSGIIVAVAGVAFAITKKLIREK</sequence>
<evidence type="ECO:0000313" key="3">
    <source>
        <dbReference type="EMBL" id="RZB48749.1"/>
    </source>
</evidence>
<name>A0A445FIQ7_GLYSO</name>
<feature type="transmembrane region" description="Helical" evidence="2">
    <location>
        <begin position="68"/>
        <end position="87"/>
    </location>
</feature>
<organism evidence="3 4">
    <name type="scientific">Glycine soja</name>
    <name type="common">Wild soybean</name>
    <dbReference type="NCBI Taxonomy" id="3848"/>
    <lineage>
        <taxon>Eukaryota</taxon>
        <taxon>Viridiplantae</taxon>
        <taxon>Streptophyta</taxon>
        <taxon>Embryophyta</taxon>
        <taxon>Tracheophyta</taxon>
        <taxon>Spermatophyta</taxon>
        <taxon>Magnoliopsida</taxon>
        <taxon>eudicotyledons</taxon>
        <taxon>Gunneridae</taxon>
        <taxon>Pentapetalae</taxon>
        <taxon>rosids</taxon>
        <taxon>fabids</taxon>
        <taxon>Fabales</taxon>
        <taxon>Fabaceae</taxon>
        <taxon>Papilionoideae</taxon>
        <taxon>50 kb inversion clade</taxon>
        <taxon>NPAAA clade</taxon>
        <taxon>indigoferoid/millettioid clade</taxon>
        <taxon>Phaseoleae</taxon>
        <taxon>Glycine</taxon>
        <taxon>Glycine subgen. Soja</taxon>
    </lineage>
</organism>
<reference evidence="3 4" key="1">
    <citation type="submission" date="2018-09" db="EMBL/GenBank/DDBJ databases">
        <title>A high-quality reference genome of wild soybean provides a powerful tool to mine soybean genomes.</title>
        <authorList>
            <person name="Xie M."/>
            <person name="Chung C.Y.L."/>
            <person name="Li M.-W."/>
            <person name="Wong F.-L."/>
            <person name="Chan T.-F."/>
            <person name="Lam H.-M."/>
        </authorList>
    </citation>
    <scope>NUCLEOTIDE SEQUENCE [LARGE SCALE GENOMIC DNA]</scope>
    <source>
        <strain evidence="4">cv. W05</strain>
        <tissue evidence="3">Hypocotyl of etiolated seedlings</tissue>
    </source>
</reference>
<feature type="region of interest" description="Disordered" evidence="1">
    <location>
        <begin position="1"/>
        <end position="61"/>
    </location>
</feature>
<dbReference type="EMBL" id="QZWG01000019">
    <property type="protein sequence ID" value="RZB48749.1"/>
    <property type="molecule type" value="Genomic_DNA"/>
</dbReference>
<protein>
    <recommendedName>
        <fullName evidence="5">Transmembrane protein</fullName>
    </recommendedName>
</protein>
<comment type="caution">
    <text evidence="3">The sequence shown here is derived from an EMBL/GenBank/DDBJ whole genome shotgun (WGS) entry which is preliminary data.</text>
</comment>
<dbReference type="Proteomes" id="UP000289340">
    <property type="component" value="Chromosome 19"/>
</dbReference>
<dbReference type="SMR" id="A0A445FIQ7"/>
<proteinExistence type="predicted"/>